<proteinExistence type="predicted"/>
<dbReference type="EMBL" id="UHAQ01000003">
    <property type="protein sequence ID" value="SUK81395.1"/>
    <property type="molecule type" value="Genomic_DNA"/>
</dbReference>
<accession>A0A380DZG5</accession>
<sequence>MKKVVGHYISQQYHDQFNSSRKSIYTFTETVQPNRVIYDFYDYDPYQLAANNAKALRIILNKTLTLKSKVPVLFTLVMVQLISFKVLKKEINMLIQFQQNLRYDVLLAKP</sequence>
<evidence type="ECO:0000313" key="2">
    <source>
        <dbReference type="Proteomes" id="UP000254502"/>
    </source>
</evidence>
<dbReference type="Proteomes" id="UP000254502">
    <property type="component" value="Unassembled WGS sequence"/>
</dbReference>
<organism evidence="1 2">
    <name type="scientific">Staphylococcus aureus</name>
    <dbReference type="NCBI Taxonomy" id="1280"/>
    <lineage>
        <taxon>Bacteria</taxon>
        <taxon>Bacillati</taxon>
        <taxon>Bacillota</taxon>
        <taxon>Bacilli</taxon>
        <taxon>Bacillales</taxon>
        <taxon>Staphylococcaceae</taxon>
        <taxon>Staphylococcus</taxon>
    </lineage>
</organism>
<evidence type="ECO:0000313" key="1">
    <source>
        <dbReference type="EMBL" id="SUK81395.1"/>
    </source>
</evidence>
<protein>
    <submittedName>
        <fullName evidence="1">Uncharacterized protein</fullName>
    </submittedName>
</protein>
<gene>
    <name evidence="1" type="ORF">NCTC5664_02114</name>
</gene>
<dbReference type="AlphaFoldDB" id="A0A380DZG5"/>
<reference evidence="1 2" key="1">
    <citation type="submission" date="2018-06" db="EMBL/GenBank/DDBJ databases">
        <authorList>
            <consortium name="Pathogen Informatics"/>
            <person name="Doyle S."/>
        </authorList>
    </citation>
    <scope>NUCLEOTIDE SEQUENCE [LARGE SCALE GENOMIC DNA]</scope>
    <source>
        <strain evidence="1 2">NCTC5664</strain>
    </source>
</reference>
<name>A0A380DZG5_STAAU</name>